<protein>
    <submittedName>
        <fullName evidence="1">Uncharacterized protein</fullName>
    </submittedName>
</protein>
<proteinExistence type="predicted"/>
<dbReference type="Proteomes" id="UP001234202">
    <property type="component" value="Unassembled WGS sequence"/>
</dbReference>
<evidence type="ECO:0000313" key="1">
    <source>
        <dbReference type="EMBL" id="KAJ9127318.1"/>
    </source>
</evidence>
<gene>
    <name evidence="1" type="ORF">QFC24_000725</name>
</gene>
<accession>A0ACC2XTX4</accession>
<keyword evidence="2" id="KW-1185">Reference proteome</keyword>
<comment type="caution">
    <text evidence="1">The sequence shown here is derived from an EMBL/GenBank/DDBJ whole genome shotgun (WGS) entry which is preliminary data.</text>
</comment>
<organism evidence="1 2">
    <name type="scientific">Naganishia onofrii</name>
    <dbReference type="NCBI Taxonomy" id="1851511"/>
    <lineage>
        <taxon>Eukaryota</taxon>
        <taxon>Fungi</taxon>
        <taxon>Dikarya</taxon>
        <taxon>Basidiomycota</taxon>
        <taxon>Agaricomycotina</taxon>
        <taxon>Tremellomycetes</taxon>
        <taxon>Filobasidiales</taxon>
        <taxon>Filobasidiaceae</taxon>
        <taxon>Naganishia</taxon>
    </lineage>
</organism>
<reference evidence="1" key="1">
    <citation type="submission" date="2023-04" db="EMBL/GenBank/DDBJ databases">
        <title>Draft Genome sequencing of Naganishia species isolated from polar environments using Oxford Nanopore Technology.</title>
        <authorList>
            <person name="Leo P."/>
            <person name="Venkateswaran K."/>
        </authorList>
    </citation>
    <scope>NUCLEOTIDE SEQUENCE</scope>
    <source>
        <strain evidence="1">DBVPG 5303</strain>
    </source>
</reference>
<name>A0ACC2XTX4_9TREE</name>
<sequence length="779" mass="85361">MSTTSLTAGGLSPKPLRFVPYDPGKKKSRRSRKNTGEATSGPLGPTVSSTSTIPPAAASPITAIQNRTNDTETVANVQIDDECDDGLNKTPAPDSIGEWYQALGFDFLPQQPSRPVLQGTSRNGPSMATTNDGQDEFLGRDRQRYNSDNPSTSLPRTLDATHLDNAAEQPYILDHLHSWKDLMRDSSTSRSIAPGIVKTQARIKQLDRKTAANDAGSPVSERTEQGAEIKLGLFDSQDATYPSEVALNHLLEVFITHFATAQASGLIMRKHRGKMCHFPFLDSDELRRANQSRKLSKGLVNSICALASRFSDQPSFLDTHGHPDFTICDAYSDAAKQALLPLLAIPTLEVLQAYILLTWSEWGNGRDAGFWMYSGICVRMAQDLGLAAAVDGPGRRTAAEIDDANSMAAQQKAELTFWVIVSYGTGRRVTLSEEDIQIPLPHSSIGGVPYAEVPRNPWFVMIRILRYRGMVGDIINAKEMKGTESASLAFLQREMADYYRSLPQSLQFTPKNFELYKQTNQTSTFVLIHLLFHATIILLHRPSLLQATDASINFALIGTLHERSKEISRSSARSIADILHYVELLGPSRAIYCNLFVDHAIFLTAMSFLADLADERQDTDSMLSILADTQFQRCRAALRKLASYWGGTEFVCGVIDQRSAGLTGGVVHSLEGRNPRPIVVEYALDRLPGGFLPSISMTRPGSPRLGEGDQLSNAMTDIGHSQGLSFVGLLDPEPGDGGQMSLVGQAWLGSSLISVETGEGAEGQEMRQDRFMLFQDPYG</sequence>
<dbReference type="EMBL" id="JASBWV010000002">
    <property type="protein sequence ID" value="KAJ9127318.1"/>
    <property type="molecule type" value="Genomic_DNA"/>
</dbReference>
<evidence type="ECO:0000313" key="2">
    <source>
        <dbReference type="Proteomes" id="UP001234202"/>
    </source>
</evidence>